<reference evidence="2" key="1">
    <citation type="journal article" date="2019" name="Int. J. Syst. Evol. Microbiol.">
        <title>The Global Catalogue of Microorganisms (GCM) 10K type strain sequencing project: providing services to taxonomists for standard genome sequencing and annotation.</title>
        <authorList>
            <consortium name="The Broad Institute Genomics Platform"/>
            <consortium name="The Broad Institute Genome Sequencing Center for Infectious Disease"/>
            <person name="Wu L."/>
            <person name="Ma J."/>
        </authorList>
    </citation>
    <scope>NUCLEOTIDE SEQUENCE [LARGE SCALE GENOMIC DNA]</scope>
    <source>
        <strain evidence="2">JCM 3296</strain>
    </source>
</reference>
<evidence type="ECO:0000313" key="1">
    <source>
        <dbReference type="EMBL" id="GGU36804.1"/>
    </source>
</evidence>
<name>A0ABQ2UK07_9PSEU</name>
<dbReference type="SUPFAM" id="SSF54427">
    <property type="entry name" value="NTF2-like"/>
    <property type="match status" value="1"/>
</dbReference>
<dbReference type="InterPro" id="IPR009959">
    <property type="entry name" value="Cyclase_SnoaL-like"/>
</dbReference>
<gene>
    <name evidence="1" type="ORF">GCM10010178_31200</name>
</gene>
<dbReference type="Gene3D" id="3.10.450.50">
    <property type="match status" value="1"/>
</dbReference>
<accession>A0ABQ2UK07</accession>
<dbReference type="Proteomes" id="UP000649573">
    <property type="component" value="Unassembled WGS sequence"/>
</dbReference>
<evidence type="ECO:0000313" key="2">
    <source>
        <dbReference type="Proteomes" id="UP000649573"/>
    </source>
</evidence>
<proteinExistence type="predicted"/>
<organism evidence="1 2">
    <name type="scientific">Lentzea flava</name>
    <dbReference type="NCBI Taxonomy" id="103732"/>
    <lineage>
        <taxon>Bacteria</taxon>
        <taxon>Bacillati</taxon>
        <taxon>Actinomycetota</taxon>
        <taxon>Actinomycetes</taxon>
        <taxon>Pseudonocardiales</taxon>
        <taxon>Pseudonocardiaceae</taxon>
        <taxon>Lentzea</taxon>
    </lineage>
</organism>
<comment type="caution">
    <text evidence="1">The sequence shown here is derived from an EMBL/GenBank/DDBJ whole genome shotgun (WGS) entry which is preliminary data.</text>
</comment>
<dbReference type="InterPro" id="IPR032710">
    <property type="entry name" value="NTF2-like_dom_sf"/>
</dbReference>
<dbReference type="Pfam" id="PF07366">
    <property type="entry name" value="SnoaL"/>
    <property type="match status" value="1"/>
</dbReference>
<protein>
    <recommendedName>
        <fullName evidence="3">SnoaL-like polyketide cyclase</fullName>
    </recommendedName>
</protein>
<keyword evidence="2" id="KW-1185">Reference proteome</keyword>
<dbReference type="PANTHER" id="PTHR38436:SF1">
    <property type="entry name" value="ESTER CYCLASE"/>
    <property type="match status" value="1"/>
</dbReference>
<dbReference type="RefSeq" id="WP_189254377.1">
    <property type="nucleotide sequence ID" value="NZ_BMRE01000011.1"/>
</dbReference>
<sequence length="142" mass="15528">MTSADNKAVVRRFLDEVVGQGRFDLADELCAPDVVNHAAAPERQHGVENVKAVLGFSLAAQPDQRWVERHFLADGDLVVVYGRRDGTWQAPGFRGVPTPQSGKVSVELAHMFRLRDGKIVEHWAVRDDLGMLQQLGAISAGG</sequence>
<dbReference type="EMBL" id="BMRE01000011">
    <property type="protein sequence ID" value="GGU36804.1"/>
    <property type="molecule type" value="Genomic_DNA"/>
</dbReference>
<evidence type="ECO:0008006" key="3">
    <source>
        <dbReference type="Google" id="ProtNLM"/>
    </source>
</evidence>
<dbReference type="PANTHER" id="PTHR38436">
    <property type="entry name" value="POLYKETIDE CYCLASE SNOAL-LIKE DOMAIN"/>
    <property type="match status" value="1"/>
</dbReference>